<dbReference type="CDD" id="cd00090">
    <property type="entry name" value="HTH_ARSR"/>
    <property type="match status" value="1"/>
</dbReference>
<proteinExistence type="predicted"/>
<evidence type="ECO:0000313" key="3">
    <source>
        <dbReference type="Proteomes" id="UP000785613"/>
    </source>
</evidence>
<dbReference type="PROSITE" id="PS50995">
    <property type="entry name" value="HTH_MARR_2"/>
    <property type="match status" value="1"/>
</dbReference>
<dbReference type="SMART" id="SM00347">
    <property type="entry name" value="HTH_MARR"/>
    <property type="match status" value="1"/>
</dbReference>
<gene>
    <name evidence="2" type="ORF">F0185_15730</name>
</gene>
<dbReference type="Gene3D" id="1.10.10.10">
    <property type="entry name" value="Winged helix-like DNA-binding domain superfamily/Winged helix DNA-binding domain"/>
    <property type="match status" value="1"/>
</dbReference>
<evidence type="ECO:0000313" key="2">
    <source>
        <dbReference type="EMBL" id="NHZ35025.1"/>
    </source>
</evidence>
<accession>A0ABX0LRP4</accession>
<dbReference type="Proteomes" id="UP000785613">
    <property type="component" value="Unassembled WGS sequence"/>
</dbReference>
<name>A0ABX0LRP4_9BURK</name>
<dbReference type="InterPro" id="IPR036388">
    <property type="entry name" value="WH-like_DNA-bd_sf"/>
</dbReference>
<dbReference type="SUPFAM" id="SSF46785">
    <property type="entry name" value="Winged helix' DNA-binding domain"/>
    <property type="match status" value="1"/>
</dbReference>
<reference evidence="2 3" key="1">
    <citation type="submission" date="2019-09" db="EMBL/GenBank/DDBJ databases">
        <title>Taxonomy of Antarctic Massilia spp.: description of Massilia rubra sp. nov., Massilia aquatica sp. nov., Massilia mucilaginosa sp. nov., Massilia frigida sp. nov. isolated from streams, lakes and regoliths.</title>
        <authorList>
            <person name="Holochova P."/>
            <person name="Sedlacek I."/>
            <person name="Kralova S."/>
            <person name="Maslanova I."/>
            <person name="Busse H.-J."/>
            <person name="Stankova E."/>
            <person name="Vrbovska V."/>
            <person name="Kovarovic V."/>
            <person name="Bartak M."/>
            <person name="Svec P."/>
            <person name="Pantucek R."/>
        </authorList>
    </citation>
    <scope>NUCLEOTIDE SEQUENCE [LARGE SCALE GENOMIC DNA]</scope>
    <source>
        <strain evidence="2 3">CCM 8692</strain>
    </source>
</reference>
<sequence length="124" mass="13498">MAAVGLKTTQYSVLANVARAALPVAELAERLGMERTTLTRNLKPLTDAGWVAARPGADSRQRIVTITDAGQEKLGQAYLAWCDAQRAFEQLVGRDAVRALHTQLDTTLARLTPLIENLNHAHPD</sequence>
<dbReference type="PANTHER" id="PTHR33164:SF105">
    <property type="entry name" value="TRANSCRIPTIONAL REPRESSOR PROTEIN-RELATED"/>
    <property type="match status" value="1"/>
</dbReference>
<dbReference type="PANTHER" id="PTHR33164">
    <property type="entry name" value="TRANSCRIPTIONAL REGULATOR, MARR FAMILY"/>
    <property type="match status" value="1"/>
</dbReference>
<keyword evidence="3" id="KW-1185">Reference proteome</keyword>
<dbReference type="EMBL" id="VUYU01000009">
    <property type="protein sequence ID" value="NHZ35025.1"/>
    <property type="molecule type" value="Genomic_DNA"/>
</dbReference>
<dbReference type="InterPro" id="IPR000835">
    <property type="entry name" value="HTH_MarR-typ"/>
</dbReference>
<dbReference type="InterPro" id="IPR039422">
    <property type="entry name" value="MarR/SlyA-like"/>
</dbReference>
<dbReference type="InterPro" id="IPR011991">
    <property type="entry name" value="ArsR-like_HTH"/>
</dbReference>
<dbReference type="InterPro" id="IPR036390">
    <property type="entry name" value="WH_DNA-bd_sf"/>
</dbReference>
<organism evidence="2 3">
    <name type="scientific">Massilia rubra</name>
    <dbReference type="NCBI Taxonomy" id="2607910"/>
    <lineage>
        <taxon>Bacteria</taxon>
        <taxon>Pseudomonadati</taxon>
        <taxon>Pseudomonadota</taxon>
        <taxon>Betaproteobacteria</taxon>
        <taxon>Burkholderiales</taxon>
        <taxon>Oxalobacteraceae</taxon>
        <taxon>Telluria group</taxon>
        <taxon>Massilia</taxon>
    </lineage>
</organism>
<feature type="domain" description="HTH marR-type" evidence="1">
    <location>
        <begin position="1"/>
        <end position="120"/>
    </location>
</feature>
<dbReference type="Pfam" id="PF12802">
    <property type="entry name" value="MarR_2"/>
    <property type="match status" value="1"/>
</dbReference>
<comment type="caution">
    <text evidence="2">The sequence shown here is derived from an EMBL/GenBank/DDBJ whole genome shotgun (WGS) entry which is preliminary data.</text>
</comment>
<protein>
    <submittedName>
        <fullName evidence="2">Winged helix-turn-helix transcriptional regulator</fullName>
    </submittedName>
</protein>
<evidence type="ECO:0000259" key="1">
    <source>
        <dbReference type="PROSITE" id="PS50995"/>
    </source>
</evidence>